<feature type="domain" description="Reverse transcriptase Ty1/copia-type" evidence="2">
    <location>
        <begin position="284"/>
        <end position="373"/>
    </location>
</feature>
<reference evidence="3 4" key="1">
    <citation type="journal article" date="2019" name="Sci. Rep.">
        <title>Comparative genomics of chytrid fungi reveal insights into the obligate biotrophic and pathogenic lifestyle of Synchytrium endobioticum.</title>
        <authorList>
            <person name="van de Vossenberg B.T.L.H."/>
            <person name="Warris S."/>
            <person name="Nguyen H.D.T."/>
            <person name="van Gent-Pelzer M.P.E."/>
            <person name="Joly D.L."/>
            <person name="van de Geest H.C."/>
            <person name="Bonants P.J.M."/>
            <person name="Smith D.S."/>
            <person name="Levesque C.A."/>
            <person name="van der Lee T.A.J."/>
        </authorList>
    </citation>
    <scope>NUCLEOTIDE SEQUENCE [LARGE SCALE GENOMIC DNA]</scope>
    <source>
        <strain evidence="3 4">CBS 675.73</strain>
    </source>
</reference>
<keyword evidence="3" id="KW-0239">DNA-directed DNA polymerase</keyword>
<feature type="domain" description="Reverse transcriptase Ty1/copia-type" evidence="2">
    <location>
        <begin position="179"/>
        <end position="272"/>
    </location>
</feature>
<dbReference type="OrthoDB" id="411615at2759"/>
<dbReference type="EMBL" id="QEAP01001124">
    <property type="protein sequence ID" value="TPX51443.1"/>
    <property type="molecule type" value="Genomic_DNA"/>
</dbReference>
<evidence type="ECO:0000313" key="4">
    <source>
        <dbReference type="Proteomes" id="UP000320333"/>
    </source>
</evidence>
<keyword evidence="3" id="KW-0808">Transferase</keyword>
<sequence length="379" mass="43498">MASPVGSADENIRHVFEYPLGAQNQKSTDEQQVFIIEQDSALSEMGEKYTSKPRKRTCSVNYNESDSTGDENKGNVSDENDNDSSEDYAERPENVGYLSYQTQMHSSMPIFEFPVNIIYSMKVTMVPKGHVVGQEWDGTILLRHSDIFKCENTQRWIDAENAELQNLENHKTYIEVPISKVPKDTEIIPTMEVYSVKNHKDLPPDVVKKYKVRIVVRGDYQVYTPVIKMSTLRFLIALCTWYGLGLFLADAVGAYLNGLLDIKVYVRLPSFYSKKDVPDSYDPCMFWKRVDSYLIVIAFYVDDILICCPPSIIKSLRVKIDITYQGRCEYHLGLELDSAPDMSYTILHQTKYVQQILSRFKMQDCNGNRTPMEVTLISK</sequence>
<dbReference type="Pfam" id="PF07727">
    <property type="entry name" value="RVT_2"/>
    <property type="match status" value="2"/>
</dbReference>
<comment type="caution">
    <text evidence="3">The sequence shown here is derived from an EMBL/GenBank/DDBJ whole genome shotgun (WGS) entry which is preliminary data.</text>
</comment>
<proteinExistence type="predicted"/>
<protein>
    <submittedName>
        <fullName evidence="3">DNA-directed DNA polymerase</fullName>
    </submittedName>
</protein>
<feature type="compositionally biased region" description="Acidic residues" evidence="1">
    <location>
        <begin position="78"/>
        <end position="87"/>
    </location>
</feature>
<dbReference type="AlphaFoldDB" id="A0A507DIN4"/>
<dbReference type="STRING" id="246404.A0A507DIN4"/>
<keyword evidence="4" id="KW-1185">Reference proteome</keyword>
<dbReference type="GO" id="GO:0003887">
    <property type="term" value="F:DNA-directed DNA polymerase activity"/>
    <property type="evidence" value="ECO:0007669"/>
    <property type="project" value="UniProtKB-KW"/>
</dbReference>
<organism evidence="3 4">
    <name type="scientific">Chytriomyces confervae</name>
    <dbReference type="NCBI Taxonomy" id="246404"/>
    <lineage>
        <taxon>Eukaryota</taxon>
        <taxon>Fungi</taxon>
        <taxon>Fungi incertae sedis</taxon>
        <taxon>Chytridiomycota</taxon>
        <taxon>Chytridiomycota incertae sedis</taxon>
        <taxon>Chytridiomycetes</taxon>
        <taxon>Chytridiales</taxon>
        <taxon>Chytriomycetaceae</taxon>
        <taxon>Chytriomyces</taxon>
    </lineage>
</organism>
<evidence type="ECO:0000259" key="2">
    <source>
        <dbReference type="Pfam" id="PF07727"/>
    </source>
</evidence>
<feature type="region of interest" description="Disordered" evidence="1">
    <location>
        <begin position="44"/>
        <end position="89"/>
    </location>
</feature>
<dbReference type="Proteomes" id="UP000320333">
    <property type="component" value="Unassembled WGS sequence"/>
</dbReference>
<gene>
    <name evidence="3" type="ORF">CcCBS67573_g10025</name>
</gene>
<accession>A0A507DIN4</accession>
<dbReference type="InterPro" id="IPR013103">
    <property type="entry name" value="RVT_2"/>
</dbReference>
<name>A0A507DIN4_9FUNG</name>
<keyword evidence="3" id="KW-0548">Nucleotidyltransferase</keyword>
<evidence type="ECO:0000256" key="1">
    <source>
        <dbReference type="SAM" id="MobiDB-lite"/>
    </source>
</evidence>
<evidence type="ECO:0000313" key="3">
    <source>
        <dbReference type="EMBL" id="TPX51443.1"/>
    </source>
</evidence>